<dbReference type="AlphaFoldDB" id="A0A3M8DUC9"/>
<keyword evidence="1" id="KW-0489">Methyltransferase</keyword>
<dbReference type="EMBL" id="RHHQ01000004">
    <property type="protein sequence ID" value="RNB91788.1"/>
    <property type="molecule type" value="Genomic_DNA"/>
</dbReference>
<dbReference type="SUPFAM" id="SSF53335">
    <property type="entry name" value="S-adenosyl-L-methionine-dependent methyltransferases"/>
    <property type="match status" value="1"/>
</dbReference>
<dbReference type="PANTHER" id="PTHR35276:SF1">
    <property type="entry name" value="TRNA (MNM(5)S(2)U34)-METHYLTRANSFERASE, CHLOROPLASTIC"/>
    <property type="match status" value="1"/>
</dbReference>
<sequence length="185" mass="20303">MLPNILEEARRLITQRVQAGETVVDATMGNGNDTLFLAHVVGETGKVIAYDIQPQALEKTKARLEHEGMLQRADLRLQSHEEIAAIGEPVGAVMFNLGYLPGGDKEVTTKAESTIRALEAGLMALRPGGIMTIVVYWGHASGVVEKEAVEAFCEQINQSVALVLRYQYVNQQNQAPFLFAIERRA</sequence>
<dbReference type="InterPro" id="IPR010719">
    <property type="entry name" value="MnmM_MeTrfase"/>
</dbReference>
<protein>
    <submittedName>
        <fullName evidence="1">Methyltransferase domain-containing protein</fullName>
    </submittedName>
</protein>
<dbReference type="Pfam" id="PF06962">
    <property type="entry name" value="rRNA_methylase"/>
    <property type="match status" value="1"/>
</dbReference>
<dbReference type="GO" id="GO:0008168">
    <property type="term" value="F:methyltransferase activity"/>
    <property type="evidence" value="ECO:0007669"/>
    <property type="project" value="UniProtKB-KW"/>
</dbReference>
<organism evidence="1 2">
    <name type="scientific">Brevibacillus fluminis</name>
    <dbReference type="NCBI Taxonomy" id="511487"/>
    <lineage>
        <taxon>Bacteria</taxon>
        <taxon>Bacillati</taxon>
        <taxon>Bacillota</taxon>
        <taxon>Bacilli</taxon>
        <taxon>Bacillales</taxon>
        <taxon>Paenibacillaceae</taxon>
        <taxon>Brevibacillus</taxon>
    </lineage>
</organism>
<evidence type="ECO:0000313" key="1">
    <source>
        <dbReference type="EMBL" id="RNB91788.1"/>
    </source>
</evidence>
<dbReference type="InterPro" id="IPR029063">
    <property type="entry name" value="SAM-dependent_MTases_sf"/>
</dbReference>
<dbReference type="Proteomes" id="UP000271031">
    <property type="component" value="Unassembled WGS sequence"/>
</dbReference>
<dbReference type="RefSeq" id="WP_122916451.1">
    <property type="nucleotide sequence ID" value="NZ_RHHQ01000004.1"/>
</dbReference>
<dbReference type="OrthoDB" id="9792989at2"/>
<gene>
    <name evidence="1" type="ORF">EDM56_03280</name>
</gene>
<keyword evidence="2" id="KW-1185">Reference proteome</keyword>
<keyword evidence="1" id="KW-0808">Transferase</keyword>
<reference evidence="1 2" key="1">
    <citation type="submission" date="2018-10" db="EMBL/GenBank/DDBJ databases">
        <title>Phylogenomics of Brevibacillus.</title>
        <authorList>
            <person name="Dunlap C."/>
        </authorList>
    </citation>
    <scope>NUCLEOTIDE SEQUENCE [LARGE SCALE GENOMIC DNA]</scope>
    <source>
        <strain evidence="1 2">JCM 15716</strain>
    </source>
</reference>
<evidence type="ECO:0000313" key="2">
    <source>
        <dbReference type="Proteomes" id="UP000271031"/>
    </source>
</evidence>
<dbReference type="Gene3D" id="3.40.50.150">
    <property type="entry name" value="Vaccinia Virus protein VP39"/>
    <property type="match status" value="1"/>
</dbReference>
<dbReference type="GO" id="GO:0032259">
    <property type="term" value="P:methylation"/>
    <property type="evidence" value="ECO:0007669"/>
    <property type="project" value="UniProtKB-KW"/>
</dbReference>
<dbReference type="PANTHER" id="PTHR35276">
    <property type="entry name" value="S-ADENOSYL-L-METHIONINE-DEPENDENT METHYLTRANSFERASES SUPERFAMILY PROTEIN"/>
    <property type="match status" value="1"/>
</dbReference>
<comment type="caution">
    <text evidence="1">The sequence shown here is derived from an EMBL/GenBank/DDBJ whole genome shotgun (WGS) entry which is preliminary data.</text>
</comment>
<proteinExistence type="predicted"/>
<name>A0A3M8DUC9_9BACL</name>
<accession>A0A3M8DUC9</accession>